<proteinExistence type="predicted"/>
<dbReference type="EMBL" id="JAIZAY010000001">
    <property type="protein sequence ID" value="KAJ8048210.1"/>
    <property type="molecule type" value="Genomic_DNA"/>
</dbReference>
<dbReference type="SMART" id="SM00184">
    <property type="entry name" value="RING"/>
    <property type="match status" value="1"/>
</dbReference>
<keyword evidence="7" id="KW-1185">Reference proteome</keyword>
<accession>A0A9Q1HJN6</accession>
<dbReference type="OrthoDB" id="654191at2759"/>
<dbReference type="PROSITE" id="PS50089">
    <property type="entry name" value="ZF_RING_2"/>
    <property type="match status" value="1"/>
</dbReference>
<evidence type="ECO:0000256" key="4">
    <source>
        <dbReference type="PROSITE-ProRule" id="PRU00175"/>
    </source>
</evidence>
<dbReference type="InterPro" id="IPR001841">
    <property type="entry name" value="Znf_RING"/>
</dbReference>
<dbReference type="CDD" id="cd16449">
    <property type="entry name" value="RING-HC"/>
    <property type="match status" value="1"/>
</dbReference>
<evidence type="ECO:0000259" key="5">
    <source>
        <dbReference type="PROSITE" id="PS50089"/>
    </source>
</evidence>
<evidence type="ECO:0000313" key="7">
    <source>
        <dbReference type="Proteomes" id="UP001152320"/>
    </source>
</evidence>
<dbReference type="InterPro" id="IPR018957">
    <property type="entry name" value="Znf_C3HC4_RING-type"/>
</dbReference>
<dbReference type="SUPFAM" id="SSF57850">
    <property type="entry name" value="RING/U-box"/>
    <property type="match status" value="1"/>
</dbReference>
<name>A0A9Q1HJN6_HOLLE</name>
<dbReference type="Gene3D" id="3.30.40.10">
    <property type="entry name" value="Zinc/RING finger domain, C3HC4 (zinc finger)"/>
    <property type="match status" value="1"/>
</dbReference>
<evidence type="ECO:0000256" key="1">
    <source>
        <dbReference type="ARBA" id="ARBA00022723"/>
    </source>
</evidence>
<dbReference type="InterPro" id="IPR013083">
    <property type="entry name" value="Znf_RING/FYVE/PHD"/>
</dbReference>
<reference evidence="6" key="1">
    <citation type="submission" date="2021-10" db="EMBL/GenBank/DDBJ databases">
        <title>Tropical sea cucumber genome reveals ecological adaptation and Cuvierian tubules defense mechanism.</title>
        <authorList>
            <person name="Chen T."/>
        </authorList>
    </citation>
    <scope>NUCLEOTIDE SEQUENCE</scope>
    <source>
        <strain evidence="6">Nanhai2018</strain>
        <tissue evidence="6">Muscle</tissue>
    </source>
</reference>
<dbReference type="AlphaFoldDB" id="A0A9Q1HJN6"/>
<dbReference type="InterPro" id="IPR047153">
    <property type="entry name" value="TRIM45/56/19-like"/>
</dbReference>
<organism evidence="6 7">
    <name type="scientific">Holothuria leucospilota</name>
    <name type="common">Black long sea cucumber</name>
    <name type="synonym">Mertensiothuria leucospilota</name>
    <dbReference type="NCBI Taxonomy" id="206669"/>
    <lineage>
        <taxon>Eukaryota</taxon>
        <taxon>Metazoa</taxon>
        <taxon>Echinodermata</taxon>
        <taxon>Eleutherozoa</taxon>
        <taxon>Echinozoa</taxon>
        <taxon>Holothuroidea</taxon>
        <taxon>Aspidochirotacea</taxon>
        <taxon>Aspidochirotida</taxon>
        <taxon>Holothuriidae</taxon>
        <taxon>Holothuria</taxon>
    </lineage>
</organism>
<comment type="caution">
    <text evidence="6">The sequence shown here is derived from an EMBL/GenBank/DDBJ whole genome shotgun (WGS) entry which is preliminary data.</text>
</comment>
<dbReference type="SUPFAM" id="SSF57845">
    <property type="entry name" value="B-box zinc-binding domain"/>
    <property type="match status" value="1"/>
</dbReference>
<keyword evidence="1" id="KW-0479">Metal-binding</keyword>
<dbReference type="GO" id="GO:0008270">
    <property type="term" value="F:zinc ion binding"/>
    <property type="evidence" value="ECO:0007669"/>
    <property type="project" value="UniProtKB-KW"/>
</dbReference>
<evidence type="ECO:0000313" key="6">
    <source>
        <dbReference type="EMBL" id="KAJ8048210.1"/>
    </source>
</evidence>
<gene>
    <name evidence="6" type="ORF">HOLleu_00426</name>
</gene>
<protein>
    <submittedName>
        <fullName evidence="6">Tripartite motif-containing protein 6</fullName>
    </submittedName>
</protein>
<keyword evidence="2 4" id="KW-0863">Zinc-finger</keyword>
<dbReference type="Pfam" id="PF00097">
    <property type="entry name" value="zf-C3HC4"/>
    <property type="match status" value="1"/>
</dbReference>
<keyword evidence="3" id="KW-0862">Zinc</keyword>
<evidence type="ECO:0000256" key="3">
    <source>
        <dbReference type="ARBA" id="ARBA00022833"/>
    </source>
</evidence>
<dbReference type="PANTHER" id="PTHR25462">
    <property type="entry name" value="BONUS, ISOFORM C-RELATED"/>
    <property type="match status" value="1"/>
</dbReference>
<dbReference type="Proteomes" id="UP001152320">
    <property type="component" value="Chromosome 1"/>
</dbReference>
<sequence length="597" mass="66903">MATAERLSVSDCPICYEVYQNPKIISCGHSFCLKPCLYNLIQSGSPNCPLCKTAIQVPSSGKAEDLPTNFALQSMIEATAKIDVSSASQASSELTKSIKQKRCVTHGKDFVVYCKVCSELLCQKYQDEIHDHSHDIMKVQKIADKYKDSKKRCRMEADSVRVKIDEATESAIQLVRERKRELCFEVDKQEGTRMKRLEEVEEKGAELSLTSDYIHGMCERLRAELIQLEFKRKCAVDSVSKKTATLLKDVYDQEKEAMGDQECIVFKPCNPLTCILLGELVDKFNGDELRLSLSKLKDVSFHVPYNHSYKGCVLLTENSLAFLCQEGSSLRITFRTGQSSQGLNSVNVLGNISNLSSILINNLTKFLILSNSQTVLYVSLNDNDKSISIASSITLSNTLLYHLSAVTWDELGENCYALLSDGVTIIMFSFSPVKKETVNVRLEKKVQCSNSRGFHVSQFGMTICEDGKGEVRFYETTKSPRTMCVITAPSGITGGRPVCALSQKNDKKWYVLWTRSYPTASSRIYQYSASFEEECILLEIPSSQLVSFSFLDEKYLAIDQCYYDYGRLTSLFPSSKDPPAVSVSVSVYHIQRSIASL</sequence>
<dbReference type="PANTHER" id="PTHR25462:SF296">
    <property type="entry name" value="MEIOTIC P26, ISOFORM F"/>
    <property type="match status" value="1"/>
</dbReference>
<feature type="domain" description="RING-type" evidence="5">
    <location>
        <begin position="12"/>
        <end position="52"/>
    </location>
</feature>
<evidence type="ECO:0000256" key="2">
    <source>
        <dbReference type="ARBA" id="ARBA00022771"/>
    </source>
</evidence>